<keyword evidence="1" id="KW-0472">Membrane</keyword>
<feature type="transmembrane region" description="Helical" evidence="1">
    <location>
        <begin position="193"/>
        <end position="213"/>
    </location>
</feature>
<feature type="transmembrane region" description="Helical" evidence="1">
    <location>
        <begin position="171"/>
        <end position="187"/>
    </location>
</feature>
<dbReference type="InterPro" id="IPR018580">
    <property type="entry name" value="Uncharacterised_YfhO"/>
</dbReference>
<dbReference type="OrthoDB" id="9772884at2"/>
<feature type="transmembrane region" description="Helical" evidence="1">
    <location>
        <begin position="546"/>
        <end position="563"/>
    </location>
</feature>
<reference evidence="2 3" key="1">
    <citation type="journal article" date="2013" name="Stand. Genomic Sci.">
        <title>Genomic Encyclopedia of Type Strains, Phase I: The one thousand microbial genomes (KMG-I) project.</title>
        <authorList>
            <person name="Kyrpides N.C."/>
            <person name="Woyke T."/>
            <person name="Eisen J.A."/>
            <person name="Garrity G."/>
            <person name="Lilburn T.G."/>
            <person name="Beck B.J."/>
            <person name="Whitman W.B."/>
            <person name="Hugenholtz P."/>
            <person name="Klenk H.P."/>
        </authorList>
    </citation>
    <scope>NUCLEOTIDE SEQUENCE [LARGE SCALE GENOMIC DNA]</scope>
    <source>
        <strain evidence="2 3">DSM 13484</strain>
    </source>
</reference>
<dbReference type="Proteomes" id="UP000316778">
    <property type="component" value="Unassembled WGS sequence"/>
</dbReference>
<protein>
    <submittedName>
        <fullName evidence="2">Membrane protein YfhO</fullName>
    </submittedName>
</protein>
<comment type="caution">
    <text evidence="2">The sequence shown here is derived from an EMBL/GenBank/DDBJ whole genome shotgun (WGS) entry which is preliminary data.</text>
</comment>
<feature type="transmembrane region" description="Helical" evidence="1">
    <location>
        <begin position="375"/>
        <end position="399"/>
    </location>
</feature>
<feature type="transmembrane region" description="Helical" evidence="1">
    <location>
        <begin position="521"/>
        <end position="539"/>
    </location>
</feature>
<evidence type="ECO:0000256" key="1">
    <source>
        <dbReference type="SAM" id="Phobius"/>
    </source>
</evidence>
<evidence type="ECO:0000313" key="2">
    <source>
        <dbReference type="EMBL" id="TWI86876.1"/>
    </source>
</evidence>
<feature type="transmembrane region" description="Helical" evidence="1">
    <location>
        <begin position="411"/>
        <end position="431"/>
    </location>
</feature>
<feature type="transmembrane region" description="Helical" evidence="1">
    <location>
        <begin position="452"/>
        <end position="471"/>
    </location>
</feature>
<feature type="transmembrane region" description="Helical" evidence="1">
    <location>
        <begin position="103"/>
        <end position="130"/>
    </location>
</feature>
<dbReference type="AlphaFoldDB" id="A0A562T1X3"/>
<feature type="transmembrane region" description="Helical" evidence="1">
    <location>
        <begin position="810"/>
        <end position="828"/>
    </location>
</feature>
<feature type="transmembrane region" description="Helical" evidence="1">
    <location>
        <begin position="220"/>
        <end position="244"/>
    </location>
</feature>
<accession>A0A562T1X3</accession>
<keyword evidence="3" id="KW-1185">Reference proteome</keyword>
<keyword evidence="1" id="KW-1133">Transmembrane helix</keyword>
<keyword evidence="1" id="KW-0812">Transmembrane</keyword>
<name>A0A562T1X3_CHIJA</name>
<dbReference type="EMBL" id="VLLG01000004">
    <property type="protein sequence ID" value="TWI86876.1"/>
    <property type="molecule type" value="Genomic_DNA"/>
</dbReference>
<proteinExistence type="predicted"/>
<feature type="transmembrane region" description="Helical" evidence="1">
    <location>
        <begin position="150"/>
        <end position="166"/>
    </location>
</feature>
<dbReference type="RefSeq" id="WP_145717024.1">
    <property type="nucleotide sequence ID" value="NZ_BAAAFY010000004.1"/>
</dbReference>
<evidence type="ECO:0000313" key="3">
    <source>
        <dbReference type="Proteomes" id="UP000316778"/>
    </source>
</evidence>
<dbReference type="Pfam" id="PF09586">
    <property type="entry name" value="YfhO"/>
    <property type="match status" value="1"/>
</dbReference>
<sequence>MKNNWLKALLPHVIAVVALLILTILYCKPALDGKVLSQSDVLQWQGMAKESLDYKEEHGITPLWTTSMFGGMPTYQMAMEGRYKISTIIPAILTFGLPKPINVLFLAAACFYLLCVILGARPWVAFMGAVAFTYASYSPIIVSTGHDSKMMAMAYMPAVVAGIVLITKRKYVLGAAVTALALTYLIAANHLQVTYYFFLLLGVVAVAYIVYCIREKEIKHLLIGAGVTIGAVLLGIGSNALTLWTTYEYSHASNRGGTSELSPLPGQEATRSTGGLDKDYAFQWSYGKLETLTLLAPNIYGGSSSGDLSTSSETYKELTNIGVPAAQAEQMIQRWPLYWGDQSLLGTSGPVYLGVVICLLAVLALFIVRSWHKWWLVGITVLAILMAWGSNFASFNYFLFDHLPFYNKFRAPSQALIIPQLTFAILAVMGLNELVNGQLPKAELFKKLKWTGMGIGGILVLLLLLSGSLSYTNYSNDPERPGTDNQFQAQLTQMTQGNTAVVDGLMKALREDREALYRNDVLRSLVLAGLAFGLLWFFLKGRLKAEWMTAGIVVLVLFDLLQVDRRYLSTDDFLDPLSYGNVFQPSAADQQILQDKDPYYRVYNLTAPGGPFNDAMTSYFHKSVGGYHAAKLQLYVDLIERQISKNNMQVLNMLNTKYIIQAGPDGQPVVRRNPGALGNAWFVKQIQWAPDADAEMKALDSLNPAETVVIDQRFKPEVKGEPVYDSAATIRLIANNLNTISYEYNAATPQFAVFSEIYYKKGWKAFIDGQETPYARVNYALRGMMVPAGKHTIEFRFEPVAYYLGDKIGLVSYIIMLGLLVSGIVINIRKRKKSALA</sequence>
<dbReference type="PANTHER" id="PTHR38454">
    <property type="entry name" value="INTEGRAL MEMBRANE PROTEIN-RELATED"/>
    <property type="match status" value="1"/>
</dbReference>
<organism evidence="2 3">
    <name type="scientific">Chitinophaga japonensis</name>
    <name type="common">Flexibacter japonensis</name>
    <dbReference type="NCBI Taxonomy" id="104662"/>
    <lineage>
        <taxon>Bacteria</taxon>
        <taxon>Pseudomonadati</taxon>
        <taxon>Bacteroidota</taxon>
        <taxon>Chitinophagia</taxon>
        <taxon>Chitinophagales</taxon>
        <taxon>Chitinophagaceae</taxon>
        <taxon>Chitinophaga</taxon>
    </lineage>
</organism>
<gene>
    <name evidence="2" type="ORF">LX66_4143</name>
</gene>
<feature type="transmembrane region" description="Helical" evidence="1">
    <location>
        <begin position="349"/>
        <end position="368"/>
    </location>
</feature>
<dbReference type="PANTHER" id="PTHR38454:SF1">
    <property type="entry name" value="INTEGRAL MEMBRANE PROTEIN"/>
    <property type="match status" value="1"/>
</dbReference>
<feature type="transmembrane region" description="Helical" evidence="1">
    <location>
        <begin position="6"/>
        <end position="27"/>
    </location>
</feature>